<sequence>MTDSSDDEITLSKESLSALQDFYKSREVEQQDKFEISEDWQLSQFWYEEETSKYVANVIEQETIGGNVVVCLSTPSIYKVLHKNNNLLLNSNLFEYDKRFDVYGEKFHFYDYNNPEDGISEQLKGNVDYICLDPPFLSEECIEKVAKTIALLRKPTTRLLLLTGRIQWDNIKKHIPEMMICKFEPKHPRLQNDFFCCSNYESKLLGLEIKN</sequence>
<evidence type="ECO:0000313" key="7">
    <source>
        <dbReference type="Proteomes" id="UP001344447"/>
    </source>
</evidence>
<evidence type="ECO:0000256" key="2">
    <source>
        <dbReference type="ARBA" id="ARBA00022490"/>
    </source>
</evidence>
<comment type="function">
    <text evidence="5">S-adenosyl-L-methionine-dependent protein-lysine N-methyltransferase that methylates elongation factor 1-alpha.</text>
</comment>
<comment type="caution">
    <text evidence="6">The sequence shown here is derived from an EMBL/GenBank/DDBJ whole genome shotgun (WGS) entry which is preliminary data.</text>
</comment>
<comment type="similarity">
    <text evidence="5">Belongs to the class I-like SAM-binding methyltransferase superfamily. EFM5 family.</text>
</comment>
<reference evidence="6 7" key="1">
    <citation type="submission" date="2023-11" db="EMBL/GenBank/DDBJ databases">
        <title>Dfirmibasis_genome.</title>
        <authorList>
            <person name="Edelbroek B."/>
            <person name="Kjellin J."/>
            <person name="Jerlstrom-Hultqvist J."/>
            <person name="Soderbom F."/>
        </authorList>
    </citation>
    <scope>NUCLEOTIDE SEQUENCE [LARGE SCALE GENOMIC DNA]</scope>
    <source>
        <strain evidence="6 7">TNS-C-14</strain>
    </source>
</reference>
<dbReference type="AlphaFoldDB" id="A0AAN7TLT6"/>
<evidence type="ECO:0000256" key="3">
    <source>
        <dbReference type="ARBA" id="ARBA00022603"/>
    </source>
</evidence>
<evidence type="ECO:0000256" key="4">
    <source>
        <dbReference type="ARBA" id="ARBA00022679"/>
    </source>
</evidence>
<dbReference type="GO" id="GO:0032259">
    <property type="term" value="P:methylation"/>
    <property type="evidence" value="ECO:0007669"/>
    <property type="project" value="UniProtKB-KW"/>
</dbReference>
<evidence type="ECO:0000256" key="5">
    <source>
        <dbReference type="HAMAP-Rule" id="MF_03187"/>
    </source>
</evidence>
<dbReference type="HAMAP" id="MF_03187">
    <property type="entry name" value="Methyltr_EFM5"/>
    <property type="match status" value="1"/>
</dbReference>
<dbReference type="GO" id="GO:0005737">
    <property type="term" value="C:cytoplasm"/>
    <property type="evidence" value="ECO:0007669"/>
    <property type="project" value="UniProtKB-SubCell"/>
</dbReference>
<evidence type="ECO:0000313" key="6">
    <source>
        <dbReference type="EMBL" id="KAK5575124.1"/>
    </source>
</evidence>
<keyword evidence="2 5" id="KW-0963">Cytoplasm</keyword>
<organism evidence="6 7">
    <name type="scientific">Dictyostelium firmibasis</name>
    <dbReference type="NCBI Taxonomy" id="79012"/>
    <lineage>
        <taxon>Eukaryota</taxon>
        <taxon>Amoebozoa</taxon>
        <taxon>Evosea</taxon>
        <taxon>Eumycetozoa</taxon>
        <taxon>Dictyostelia</taxon>
        <taxon>Dictyosteliales</taxon>
        <taxon>Dictyosteliaceae</taxon>
        <taxon>Dictyostelium</taxon>
    </lineage>
</organism>
<gene>
    <name evidence="6" type="ORF">RB653_010380</name>
</gene>
<protein>
    <recommendedName>
        <fullName evidence="5">Protein-lysine N-methyltransferase RB653_010380</fullName>
        <ecNumber evidence="5">2.1.1.-</ecNumber>
    </recommendedName>
</protein>
<dbReference type="InterPro" id="IPR041370">
    <property type="entry name" value="Mlase_EEF1AKMT1/ZCCHC4"/>
</dbReference>
<name>A0AAN7TLT6_9MYCE</name>
<keyword evidence="7" id="KW-1185">Reference proteome</keyword>
<keyword evidence="3 5" id="KW-0489">Methyltransferase</keyword>
<dbReference type="GO" id="GO:0016279">
    <property type="term" value="F:protein-lysine N-methyltransferase activity"/>
    <property type="evidence" value="ECO:0007669"/>
    <property type="project" value="UniProtKB-UniRule"/>
</dbReference>
<dbReference type="EMBL" id="JAVFKY010000006">
    <property type="protein sequence ID" value="KAK5575124.1"/>
    <property type="molecule type" value="Genomic_DNA"/>
</dbReference>
<dbReference type="Pfam" id="PF10237">
    <property type="entry name" value="N6-adenineMlase"/>
    <property type="match status" value="1"/>
</dbReference>
<dbReference type="PANTHER" id="PTHR13200:SF0">
    <property type="entry name" value="EEF1A LYSINE METHYLTRANSFERASE 1"/>
    <property type="match status" value="1"/>
</dbReference>
<keyword evidence="4 5" id="KW-0808">Transferase</keyword>
<dbReference type="InterPro" id="IPR019369">
    <property type="entry name" value="Efm5/EEF1AKMT1"/>
</dbReference>
<dbReference type="PANTHER" id="PTHR13200">
    <property type="entry name" value="EEF1A LYSINE METHYLTRANSFERASE 1"/>
    <property type="match status" value="1"/>
</dbReference>
<evidence type="ECO:0000256" key="1">
    <source>
        <dbReference type="ARBA" id="ARBA00004496"/>
    </source>
</evidence>
<dbReference type="EC" id="2.1.1.-" evidence="5"/>
<dbReference type="Proteomes" id="UP001344447">
    <property type="component" value="Unassembled WGS sequence"/>
</dbReference>
<proteinExistence type="inferred from homology"/>
<accession>A0AAN7TLT6</accession>
<comment type="subcellular location">
    <subcellularLocation>
        <location evidence="1 5">Cytoplasm</location>
    </subcellularLocation>
</comment>